<feature type="transmembrane region" description="Helical" evidence="1">
    <location>
        <begin position="32"/>
        <end position="49"/>
    </location>
</feature>
<evidence type="ECO:0000256" key="1">
    <source>
        <dbReference type="SAM" id="Phobius"/>
    </source>
</evidence>
<gene>
    <name evidence="2" type="ORF">SAMN04488526_2443</name>
</gene>
<keyword evidence="1" id="KW-0472">Membrane</keyword>
<dbReference type="EMBL" id="FNZQ01000004">
    <property type="protein sequence ID" value="SEL31755.1"/>
    <property type="molecule type" value="Genomic_DNA"/>
</dbReference>
<sequence length="57" mass="5887">MPLILAIILFAVFTVNVGLGAASNSAFLNDVGEMLVLGGVAVLFVIAILKKEADAKK</sequence>
<keyword evidence="1" id="KW-0812">Transmembrane</keyword>
<organism evidence="2 3">
    <name type="scientific">Jannaschia helgolandensis</name>
    <dbReference type="NCBI Taxonomy" id="188906"/>
    <lineage>
        <taxon>Bacteria</taxon>
        <taxon>Pseudomonadati</taxon>
        <taxon>Pseudomonadota</taxon>
        <taxon>Alphaproteobacteria</taxon>
        <taxon>Rhodobacterales</taxon>
        <taxon>Roseobacteraceae</taxon>
        <taxon>Jannaschia</taxon>
    </lineage>
</organism>
<dbReference type="STRING" id="188906.SAMN04488526_2443"/>
<accession>A0A1H7P942</accession>
<evidence type="ECO:0000313" key="2">
    <source>
        <dbReference type="EMBL" id="SEL31755.1"/>
    </source>
</evidence>
<keyword evidence="1" id="KW-1133">Transmembrane helix</keyword>
<keyword evidence="3" id="KW-1185">Reference proteome</keyword>
<reference evidence="2 3" key="1">
    <citation type="submission" date="2016-10" db="EMBL/GenBank/DDBJ databases">
        <authorList>
            <person name="de Groot N.N."/>
        </authorList>
    </citation>
    <scope>NUCLEOTIDE SEQUENCE [LARGE SCALE GENOMIC DNA]</scope>
    <source>
        <strain evidence="2 3">DSM 14858</strain>
    </source>
</reference>
<dbReference type="RefSeq" id="WP_175495858.1">
    <property type="nucleotide sequence ID" value="NZ_FNZQ01000004.1"/>
</dbReference>
<dbReference type="AlphaFoldDB" id="A0A1H7P942"/>
<protein>
    <submittedName>
        <fullName evidence="2">Uncharacterized protein</fullName>
    </submittedName>
</protein>
<evidence type="ECO:0000313" key="3">
    <source>
        <dbReference type="Proteomes" id="UP000199283"/>
    </source>
</evidence>
<proteinExistence type="predicted"/>
<name>A0A1H7P942_9RHOB</name>
<dbReference type="Proteomes" id="UP000199283">
    <property type="component" value="Unassembled WGS sequence"/>
</dbReference>